<keyword evidence="9" id="KW-1185">Reference proteome</keyword>
<evidence type="ECO:0000256" key="1">
    <source>
        <dbReference type="ARBA" id="ARBA00022729"/>
    </source>
</evidence>
<dbReference type="Pfam" id="PF15899">
    <property type="entry name" value="BNR_6"/>
    <property type="match status" value="1"/>
</dbReference>
<evidence type="ECO:0000256" key="5">
    <source>
        <dbReference type="ARBA" id="ARBA00023326"/>
    </source>
</evidence>
<evidence type="ECO:0000256" key="7">
    <source>
        <dbReference type="SAM" id="SignalP"/>
    </source>
</evidence>
<keyword evidence="5" id="KW-0624">Polysaccharide degradation</keyword>
<dbReference type="PROSITE" id="PS51318">
    <property type="entry name" value="TAT"/>
    <property type="match status" value="1"/>
</dbReference>
<gene>
    <name evidence="8" type="ORF">ACEZDJ_16980</name>
</gene>
<evidence type="ECO:0000256" key="4">
    <source>
        <dbReference type="ARBA" id="ARBA00023295"/>
    </source>
</evidence>
<dbReference type="InterPro" id="IPR015943">
    <property type="entry name" value="WD40/YVTN_repeat-like_dom_sf"/>
</dbReference>
<dbReference type="RefSeq" id="WP_030249164.1">
    <property type="nucleotide sequence ID" value="NZ_JBHEZZ010000008.1"/>
</dbReference>
<keyword evidence="2" id="KW-0378">Hydrolase</keyword>
<accession>A0ABV6UNF6</accession>
<keyword evidence="4" id="KW-0326">Glycosidase</keyword>
<feature type="chain" id="PRO_5046516062" evidence="7">
    <location>
        <begin position="33"/>
        <end position="782"/>
    </location>
</feature>
<organism evidence="8 9">
    <name type="scientific">Streptacidiphilus cavernicola</name>
    <dbReference type="NCBI Taxonomy" id="3342716"/>
    <lineage>
        <taxon>Bacteria</taxon>
        <taxon>Bacillati</taxon>
        <taxon>Actinomycetota</taxon>
        <taxon>Actinomycetes</taxon>
        <taxon>Kitasatosporales</taxon>
        <taxon>Streptomycetaceae</taxon>
        <taxon>Streptacidiphilus</taxon>
    </lineage>
</organism>
<evidence type="ECO:0000256" key="6">
    <source>
        <dbReference type="ARBA" id="ARBA00037986"/>
    </source>
</evidence>
<keyword evidence="3" id="KW-0119">Carbohydrate metabolism</keyword>
<proteinExistence type="inferred from homology"/>
<protein>
    <submittedName>
        <fullName evidence="8">Xyloglucanase</fullName>
    </submittedName>
</protein>
<dbReference type="SUPFAM" id="SSF110296">
    <property type="entry name" value="Oligoxyloglucan reducing end-specific cellobiohydrolase"/>
    <property type="match status" value="2"/>
</dbReference>
<dbReference type="InterPro" id="IPR002860">
    <property type="entry name" value="BNR_rpt"/>
</dbReference>
<dbReference type="EMBL" id="JBHEZZ010000008">
    <property type="protein sequence ID" value="MFC1402986.1"/>
    <property type="molecule type" value="Genomic_DNA"/>
</dbReference>
<dbReference type="PANTHER" id="PTHR43739:SF2">
    <property type="entry name" value="OLIGOXYLOGLUCAN-REDUCING END-SPECIFIC XYLOGLUCANASE-RELATED"/>
    <property type="match status" value="1"/>
</dbReference>
<feature type="signal peptide" evidence="7">
    <location>
        <begin position="1"/>
        <end position="32"/>
    </location>
</feature>
<sequence>MPSPKISRRGLMAVGAAAVATPLLSPAGRALAATGAGGSTAGGAYTWKNAQIVGGGFVPGIVFNQSEPGLVYARTDIGGAYRLDRGTGRWVPLLDWIGWDTWGHTGVVSLATDSLEPDRVYAAVGTYTAAGWDPNQGAVLRSEDRGRTWKTADLPFQLGGNMPGRGMGERLVIDPHRNRILYLGVRGGHGLWRSEDYGASWAQVASFPNVGDFVPDPTDTSGYNSDNAGVLQVVFDPRDGRTGRATRTVYVTVADTENILYRSTDAGATWARVPGQPTGYLPHKAVFDHVSGSLYLATSNTVGPYDGSKGDVWKLDTATDTWTCISPVPSTSSDDGFGYSGLSIDRQNPDTLMVVTQISWWPDIVIYRSTDAGASWTRAWDFGNYPERTFRYSLDISAAPWLDFNSTPALPETSPKLGWMTEALEIDPFDSDHFLYGTGATIYGADNLTAWDKGGTVAISVRAQGLEETAVQTLLSPPVGPPLLSGVSDVGGFVHTTLDRAYPMYANPTVGATNTLDYAELAPATIVRSGSGGSAYLGLSTDSGTSWTPVTTPPTGTTGPGPGEGAVALAADGGRIVWAPDGAAVSWSADGGATWTACTGIPAGTAVRSDRVDPGTFYGFAAGAFYRSTDGGASFTVTAAAATSGLPATGPARFKAVPGHRGEIWLAGGADSTVTGGGVYGLWRSTDGGRSFTRIPAVDQGDTVGFGKAAPGRSYPAVYTSARIRGVRGLFRSDDAGRSWTRINDDRHQYGWTGTCITGDPRIHGRVYVGTNGRGVIYGDLT</sequence>
<evidence type="ECO:0000256" key="2">
    <source>
        <dbReference type="ARBA" id="ARBA00022801"/>
    </source>
</evidence>
<reference evidence="8 9" key="1">
    <citation type="submission" date="2024-09" db="EMBL/GenBank/DDBJ databases">
        <authorList>
            <person name="Lee S.D."/>
        </authorList>
    </citation>
    <scope>NUCLEOTIDE SEQUENCE [LARGE SCALE GENOMIC DNA]</scope>
    <source>
        <strain evidence="8 9">N1-5</strain>
    </source>
</reference>
<dbReference type="Proteomes" id="UP001592528">
    <property type="component" value="Unassembled WGS sequence"/>
</dbReference>
<name>A0ABV6UNF6_9ACTN</name>
<dbReference type="Gene3D" id="2.130.10.10">
    <property type="entry name" value="YVTN repeat-like/Quinoprotein amine dehydrogenase"/>
    <property type="match status" value="2"/>
</dbReference>
<dbReference type="PANTHER" id="PTHR43739">
    <property type="entry name" value="XYLOGLUCANASE (EUROFUNG)"/>
    <property type="match status" value="1"/>
</dbReference>
<dbReference type="InterPro" id="IPR006311">
    <property type="entry name" value="TAT_signal"/>
</dbReference>
<comment type="similarity">
    <text evidence="6">Belongs to the glycosyl hydrolase 74 family.</text>
</comment>
<evidence type="ECO:0000313" key="9">
    <source>
        <dbReference type="Proteomes" id="UP001592528"/>
    </source>
</evidence>
<dbReference type="CDD" id="cd15482">
    <property type="entry name" value="Sialidase_non-viral"/>
    <property type="match status" value="2"/>
</dbReference>
<dbReference type="InterPro" id="IPR052025">
    <property type="entry name" value="Xyloglucanase_GH74"/>
</dbReference>
<evidence type="ECO:0000313" key="8">
    <source>
        <dbReference type="EMBL" id="MFC1402986.1"/>
    </source>
</evidence>
<comment type="caution">
    <text evidence="8">The sequence shown here is derived from an EMBL/GenBank/DDBJ whole genome shotgun (WGS) entry which is preliminary data.</text>
</comment>
<evidence type="ECO:0000256" key="3">
    <source>
        <dbReference type="ARBA" id="ARBA00023277"/>
    </source>
</evidence>
<keyword evidence="1 7" id="KW-0732">Signal</keyword>